<dbReference type="GO" id="GO:0006508">
    <property type="term" value="P:proteolysis"/>
    <property type="evidence" value="ECO:0007669"/>
    <property type="project" value="InterPro"/>
</dbReference>
<proteinExistence type="predicted"/>
<evidence type="ECO:0000313" key="3">
    <source>
        <dbReference type="EMBL" id="HDY59236.1"/>
    </source>
</evidence>
<name>A0A7V1EI43_UNCW3</name>
<dbReference type="PANTHER" id="PTHR43037">
    <property type="entry name" value="UNNAMED PRODUCT-RELATED"/>
    <property type="match status" value="1"/>
</dbReference>
<dbReference type="AlphaFoldDB" id="A0A7V1EI43"/>
<reference evidence="3" key="1">
    <citation type="journal article" date="2020" name="mSystems">
        <title>Genome- and Community-Level Interaction Insights into Carbon Utilization and Element Cycling Functions of Hydrothermarchaeota in Hydrothermal Sediment.</title>
        <authorList>
            <person name="Zhou Z."/>
            <person name="Liu Y."/>
            <person name="Xu W."/>
            <person name="Pan J."/>
            <person name="Luo Z.H."/>
            <person name="Li M."/>
        </authorList>
    </citation>
    <scope>NUCLEOTIDE SEQUENCE [LARGE SCALE GENOMIC DNA]</scope>
    <source>
        <strain evidence="3">SpSt-258</strain>
    </source>
</reference>
<feature type="domain" description="Peptidase S9 prolyl oligopeptidase catalytic" evidence="2">
    <location>
        <begin position="356"/>
        <end position="529"/>
    </location>
</feature>
<evidence type="ECO:0000259" key="2">
    <source>
        <dbReference type="Pfam" id="PF00326"/>
    </source>
</evidence>
<dbReference type="GO" id="GO:0008236">
    <property type="term" value="F:serine-type peptidase activity"/>
    <property type="evidence" value="ECO:0007669"/>
    <property type="project" value="InterPro"/>
</dbReference>
<evidence type="ECO:0000256" key="1">
    <source>
        <dbReference type="ARBA" id="ARBA00022729"/>
    </source>
</evidence>
<organism evidence="3">
    <name type="scientific">candidate division WOR-3 bacterium</name>
    <dbReference type="NCBI Taxonomy" id="2052148"/>
    <lineage>
        <taxon>Bacteria</taxon>
        <taxon>Bacteria division WOR-3</taxon>
    </lineage>
</organism>
<accession>A0A7V1EI43</accession>
<dbReference type="InterPro" id="IPR029058">
    <property type="entry name" value="AB_hydrolase_fold"/>
</dbReference>
<protein>
    <recommendedName>
        <fullName evidence="2">Peptidase S9 prolyl oligopeptidase catalytic domain-containing protein</fullName>
    </recommendedName>
</protein>
<dbReference type="InterPro" id="IPR001375">
    <property type="entry name" value="Peptidase_S9_cat"/>
</dbReference>
<dbReference type="EMBL" id="DSKY01000017">
    <property type="protein sequence ID" value="HDY59236.1"/>
    <property type="molecule type" value="Genomic_DNA"/>
</dbReference>
<dbReference type="SUPFAM" id="SSF53474">
    <property type="entry name" value="alpha/beta-Hydrolases"/>
    <property type="match status" value="1"/>
</dbReference>
<dbReference type="InterPro" id="IPR050955">
    <property type="entry name" value="Plant_Biomass_Hydrol_Est"/>
</dbReference>
<dbReference type="PANTHER" id="PTHR43037:SF4">
    <property type="entry name" value="PEPTIDASE S9 PROLYL OLIGOPEPTIDASE CATALYTIC DOMAIN-CONTAINING PROTEIN"/>
    <property type="match status" value="1"/>
</dbReference>
<comment type="caution">
    <text evidence="3">The sequence shown here is derived from an EMBL/GenBank/DDBJ whole genome shotgun (WGS) entry which is preliminary data.</text>
</comment>
<keyword evidence="1" id="KW-0732">Signal</keyword>
<gene>
    <name evidence="3" type="ORF">ENP86_06760</name>
</gene>
<sequence>MITVSTFIFIFFASLEDTIVINDWDYLGPFPIGVREGIIGIDLDLTDENFTPDNNVSYPSFLVQGGFVKWKELNTKDEKIEIKYKDVLWDTLQNYYGIAGLVCASICYGDFESEKEVQALIDAQRIGSFILNGRTYPADPYGDGFLIPVVLEKGKNRVILKPSGFGEHSFSFRIITNPQALMIIRNITHPDFIEGEIYDGYAGIPIMNTTERVIKNIKIELSGDIIERTEKEISRIMPLSAIKIPVHLKSKGRIGKGDSSLIKIRVYNNDYKTQDSFWIKIKKSNEPYAKTFISKIDNSCQYYAVLPPKNFSSDSFYALIMSCHGAGVEALNQVRSYSQKDWAYVVAPTNRRRYGFDWQDWGEIDFLEVLEDVKKNFRININRIYLTGHSMGGHGVWHIGLSHPDLFAAIAPSAGWISFPLYIPWFLQRSEIFSEPDQIKFRDMVLRKDNTPLFLMNALNLPIYILHGGADDNVPPIQGRMMAQYLNELKYDFVYNEVEGTGHWWDIDSTPGADCVDLKEMMDFLKEKVRNPYPHKIIFKTTDINHSNKAYWIRIDELEDIYQDGVVIAEADTTGKIESFLEPWHYYIQYTVQTKNVREFTIQIKETKLKPDYIFFKIDNTEIKWVKYKGEKEFSFRKSGESFKITKNREKFCQKTFNLYGPIKQAYFSPFILIYGTIGDSSDTEYNLRQARLQSYIWWIKANGYTEIVPDTEVTEEHIKNFNLILFGNSETNALIKRINNRLPINFKNDYKSIGRMIQNIGPNEVCISLNKNILRYRDLCLMEIYPNPLNSEKFVLLYSATTKKAQKYLNLFPVIYSGSGLPDFVIWDESANKYGWAGVVAAGFFDKRWKIDNNLIYIVSLDFL</sequence>
<dbReference type="Pfam" id="PF00326">
    <property type="entry name" value="Peptidase_S9"/>
    <property type="match status" value="1"/>
</dbReference>
<dbReference type="Gene3D" id="3.40.50.1820">
    <property type="entry name" value="alpha/beta hydrolase"/>
    <property type="match status" value="1"/>
</dbReference>